<accession>A0A1J6IL11</accession>
<comment type="caution">
    <text evidence="2">The sequence shown here is derived from an EMBL/GenBank/DDBJ whole genome shotgun (WGS) entry which is preliminary data.</text>
</comment>
<dbReference type="AlphaFoldDB" id="A0A1J6IL11"/>
<dbReference type="Proteomes" id="UP000187609">
    <property type="component" value="Unassembled WGS sequence"/>
</dbReference>
<gene>
    <name evidence="2" type="ORF">A4A49_21980</name>
</gene>
<feature type="compositionally biased region" description="Basic and acidic residues" evidence="1">
    <location>
        <begin position="26"/>
        <end position="42"/>
    </location>
</feature>
<sequence length="299" mass="31945">MPQRDATAGTLNDSDDRAVTSNKFGNKTDVKEKIDRVHDRHNAAPIGLADKSTGSKATTRNEKGQEREDGEVLVAAIGGNQVTGARKKTNEIMQQSSDVGVNKEVEQILGTTSKSGQISTDAAKGWAVVNRSPDRKVASSHQNLESAAETIRCTNSFDALANAYDHGEKDARKSLEFVDGKSVSQAGQNSSPSSGKQQQQSSNRGAPLNVSKDVVLSEEPKAVTASAAPAPTIHITNEELVPVSSSNKRDQSSDIGARLEIHRTDLGLDTSKCLTRVSHFNNPQTIFLEKLASGLQNKS</sequence>
<protein>
    <submittedName>
        <fullName evidence="2">Uncharacterized protein</fullName>
    </submittedName>
</protein>
<evidence type="ECO:0000313" key="2">
    <source>
        <dbReference type="EMBL" id="OIS95840.1"/>
    </source>
</evidence>
<organism evidence="2 3">
    <name type="scientific">Nicotiana attenuata</name>
    <name type="common">Coyote tobacco</name>
    <dbReference type="NCBI Taxonomy" id="49451"/>
    <lineage>
        <taxon>Eukaryota</taxon>
        <taxon>Viridiplantae</taxon>
        <taxon>Streptophyta</taxon>
        <taxon>Embryophyta</taxon>
        <taxon>Tracheophyta</taxon>
        <taxon>Spermatophyta</taxon>
        <taxon>Magnoliopsida</taxon>
        <taxon>eudicotyledons</taxon>
        <taxon>Gunneridae</taxon>
        <taxon>Pentapetalae</taxon>
        <taxon>asterids</taxon>
        <taxon>lamiids</taxon>
        <taxon>Solanales</taxon>
        <taxon>Solanaceae</taxon>
        <taxon>Nicotianoideae</taxon>
        <taxon>Nicotianeae</taxon>
        <taxon>Nicotiana</taxon>
    </lineage>
</organism>
<proteinExistence type="predicted"/>
<evidence type="ECO:0000313" key="3">
    <source>
        <dbReference type="Proteomes" id="UP000187609"/>
    </source>
</evidence>
<feature type="region of interest" description="Disordered" evidence="1">
    <location>
        <begin position="179"/>
        <end position="208"/>
    </location>
</feature>
<reference evidence="2" key="1">
    <citation type="submission" date="2016-11" db="EMBL/GenBank/DDBJ databases">
        <title>The genome of Nicotiana attenuata.</title>
        <authorList>
            <person name="Xu S."/>
            <person name="Brockmoeller T."/>
            <person name="Gaquerel E."/>
            <person name="Navarro A."/>
            <person name="Kuhl H."/>
            <person name="Gase K."/>
            <person name="Ling Z."/>
            <person name="Zhou W."/>
            <person name="Kreitzer C."/>
            <person name="Stanke M."/>
            <person name="Tang H."/>
            <person name="Lyons E."/>
            <person name="Pandey P."/>
            <person name="Pandey S.P."/>
            <person name="Timmermann B."/>
            <person name="Baldwin I.T."/>
        </authorList>
    </citation>
    <scope>NUCLEOTIDE SEQUENCE [LARGE SCALE GENOMIC DNA]</scope>
    <source>
        <strain evidence="2">UT</strain>
    </source>
</reference>
<feature type="region of interest" description="Disordered" evidence="1">
    <location>
        <begin position="1"/>
        <end position="69"/>
    </location>
</feature>
<evidence type="ECO:0000256" key="1">
    <source>
        <dbReference type="SAM" id="MobiDB-lite"/>
    </source>
</evidence>
<dbReference type="EMBL" id="MJEQ01037194">
    <property type="protein sequence ID" value="OIS95840.1"/>
    <property type="molecule type" value="Genomic_DNA"/>
</dbReference>
<dbReference type="Gramene" id="OIS95840">
    <property type="protein sequence ID" value="OIS95840"/>
    <property type="gene ID" value="A4A49_21980"/>
</dbReference>
<keyword evidence="3" id="KW-1185">Reference proteome</keyword>
<name>A0A1J6IL11_NICAT</name>
<feature type="compositionally biased region" description="Low complexity" evidence="1">
    <location>
        <begin position="188"/>
        <end position="202"/>
    </location>
</feature>